<dbReference type="InterPro" id="IPR001647">
    <property type="entry name" value="HTH_TetR"/>
</dbReference>
<comment type="caution">
    <text evidence="4">The sequence shown here is derived from an EMBL/GenBank/DDBJ whole genome shotgun (WGS) entry which is preliminary data.</text>
</comment>
<dbReference type="PANTHER" id="PTHR43479:SF7">
    <property type="entry name" value="TETR-FAMILY TRANSCRIPTIONAL REGULATOR"/>
    <property type="match status" value="1"/>
</dbReference>
<name>A0AB73T285_9FIRM</name>
<proteinExistence type="predicted"/>
<dbReference type="PROSITE" id="PS50977">
    <property type="entry name" value="HTH_TETR_2"/>
    <property type="match status" value="1"/>
</dbReference>
<evidence type="ECO:0000259" key="3">
    <source>
        <dbReference type="PROSITE" id="PS50977"/>
    </source>
</evidence>
<keyword evidence="1 2" id="KW-0238">DNA-binding</keyword>
<sequence>MRKHPEVTEKTRQRFIDSFWQALKKNGLNKITVSLITKEAGYNRGTFYEYFKDIPDLLEQIEDGLMDDLSNRMTDIFDRGLPFNLQTFSQECASILLEFDDKLFYLLSEHGDPSFSYRFKNKFINEITNHFDFGEKDCYKNYIIAYCYSALTGLRLYWYENGKKLSFEEVVKITQGLIATGLFGFIGQDYVI</sequence>
<dbReference type="GO" id="GO:0003677">
    <property type="term" value="F:DNA binding"/>
    <property type="evidence" value="ECO:0007669"/>
    <property type="project" value="UniProtKB-UniRule"/>
</dbReference>
<dbReference type="Proteomes" id="UP000245412">
    <property type="component" value="Unassembled WGS sequence"/>
</dbReference>
<protein>
    <submittedName>
        <fullName evidence="4">TetR family transcriptional regulator</fullName>
    </submittedName>
</protein>
<dbReference type="RefSeq" id="WP_109747241.1">
    <property type="nucleotide sequence ID" value="NZ_JANKBI010000010.1"/>
</dbReference>
<accession>A0AB73T285</accession>
<feature type="DNA-binding region" description="H-T-H motif" evidence="2">
    <location>
        <begin position="32"/>
        <end position="51"/>
    </location>
</feature>
<dbReference type="SUPFAM" id="SSF46689">
    <property type="entry name" value="Homeodomain-like"/>
    <property type="match status" value="1"/>
</dbReference>
<dbReference type="InterPro" id="IPR039532">
    <property type="entry name" value="TetR_C_Firmicutes"/>
</dbReference>
<evidence type="ECO:0000313" key="4">
    <source>
        <dbReference type="EMBL" id="PWJ74357.1"/>
    </source>
</evidence>
<evidence type="ECO:0000313" key="5">
    <source>
        <dbReference type="Proteomes" id="UP000245412"/>
    </source>
</evidence>
<dbReference type="Gene3D" id="1.10.357.10">
    <property type="entry name" value="Tetracycline Repressor, domain 2"/>
    <property type="match status" value="1"/>
</dbReference>
<reference evidence="4 5" key="1">
    <citation type="submission" date="2018-05" db="EMBL/GenBank/DDBJ databases">
        <authorList>
            <person name="Goeker M."/>
            <person name="Huntemann M."/>
            <person name="Clum A."/>
            <person name="Pillay M."/>
            <person name="Palaniappan K."/>
            <person name="Varghese N."/>
            <person name="Mikhailova N."/>
            <person name="Stamatis D."/>
            <person name="Reddy T."/>
            <person name="Daum C."/>
            <person name="Shapiro N."/>
            <person name="Ivanova N."/>
            <person name="Kyrpides N."/>
            <person name="Woyke T."/>
        </authorList>
    </citation>
    <scope>NUCLEOTIDE SEQUENCE [LARGE SCALE GENOMIC DNA]</scope>
    <source>
        <strain evidence="4 5">DSM 26524</strain>
    </source>
</reference>
<evidence type="ECO:0000256" key="2">
    <source>
        <dbReference type="PROSITE-ProRule" id="PRU00335"/>
    </source>
</evidence>
<dbReference type="PANTHER" id="PTHR43479">
    <property type="entry name" value="ACREF/ENVCD OPERON REPRESSOR-RELATED"/>
    <property type="match status" value="1"/>
</dbReference>
<evidence type="ECO:0000256" key="1">
    <source>
        <dbReference type="ARBA" id="ARBA00023125"/>
    </source>
</evidence>
<organism evidence="4 5">
    <name type="scientific">Murimonas intestini</name>
    <dbReference type="NCBI Taxonomy" id="1337051"/>
    <lineage>
        <taxon>Bacteria</taxon>
        <taxon>Bacillati</taxon>
        <taxon>Bacillota</taxon>
        <taxon>Clostridia</taxon>
        <taxon>Lachnospirales</taxon>
        <taxon>Lachnospiraceae</taxon>
        <taxon>Murimonas</taxon>
    </lineage>
</organism>
<dbReference type="InterPro" id="IPR050624">
    <property type="entry name" value="HTH-type_Tx_Regulator"/>
</dbReference>
<dbReference type="InterPro" id="IPR009057">
    <property type="entry name" value="Homeodomain-like_sf"/>
</dbReference>
<keyword evidence="5" id="KW-1185">Reference proteome</keyword>
<dbReference type="EMBL" id="QGGY01000009">
    <property type="protein sequence ID" value="PWJ74357.1"/>
    <property type="molecule type" value="Genomic_DNA"/>
</dbReference>
<dbReference type="Pfam" id="PF00440">
    <property type="entry name" value="TetR_N"/>
    <property type="match status" value="1"/>
</dbReference>
<feature type="domain" description="HTH tetR-type" evidence="3">
    <location>
        <begin position="9"/>
        <end position="69"/>
    </location>
</feature>
<dbReference type="Pfam" id="PF14278">
    <property type="entry name" value="TetR_C_8"/>
    <property type="match status" value="1"/>
</dbReference>
<gene>
    <name evidence="4" type="ORF">C7383_10993</name>
</gene>
<dbReference type="AlphaFoldDB" id="A0AB73T285"/>